<dbReference type="AlphaFoldDB" id="A0A510IEB8"/>
<gene>
    <name evidence="4" type="ORF">VroAM7_47120</name>
</gene>
<dbReference type="SMART" id="SM00448">
    <property type="entry name" value="REC"/>
    <property type="match status" value="1"/>
</dbReference>
<evidence type="ECO:0000259" key="3">
    <source>
        <dbReference type="PROSITE" id="PS50883"/>
    </source>
</evidence>
<feature type="domain" description="Response regulatory" evidence="2">
    <location>
        <begin position="2"/>
        <end position="122"/>
    </location>
</feature>
<dbReference type="PROSITE" id="PS50883">
    <property type="entry name" value="EAL"/>
    <property type="match status" value="1"/>
</dbReference>
<dbReference type="InterPro" id="IPR001789">
    <property type="entry name" value="Sig_transdc_resp-reg_receiver"/>
</dbReference>
<dbReference type="PROSITE" id="PS50110">
    <property type="entry name" value="RESPONSE_REGULATORY"/>
    <property type="match status" value="1"/>
</dbReference>
<dbReference type="InterPro" id="IPR011006">
    <property type="entry name" value="CheY-like_superfamily"/>
</dbReference>
<dbReference type="InterPro" id="IPR035919">
    <property type="entry name" value="EAL_sf"/>
</dbReference>
<dbReference type="InterPro" id="IPR050706">
    <property type="entry name" value="Cyclic-di-GMP_PDE-like"/>
</dbReference>
<feature type="domain" description="EAL" evidence="3">
    <location>
        <begin position="135"/>
        <end position="380"/>
    </location>
</feature>
<keyword evidence="1" id="KW-0597">Phosphoprotein</keyword>
<dbReference type="Proteomes" id="UP000315115">
    <property type="component" value="Chromosome 2"/>
</dbReference>
<dbReference type="SUPFAM" id="SSF141868">
    <property type="entry name" value="EAL domain-like"/>
    <property type="match status" value="1"/>
</dbReference>
<feature type="modified residue" description="4-aspartylphosphate" evidence="1">
    <location>
        <position position="52"/>
    </location>
</feature>
<accession>A0A510IEB8</accession>
<evidence type="ECO:0000313" key="4">
    <source>
        <dbReference type="EMBL" id="BBL92059.1"/>
    </source>
</evidence>
<evidence type="ECO:0000259" key="2">
    <source>
        <dbReference type="PROSITE" id="PS50110"/>
    </source>
</evidence>
<dbReference type="SMART" id="SM00052">
    <property type="entry name" value="EAL"/>
    <property type="match status" value="1"/>
</dbReference>
<proteinExistence type="predicted"/>
<sequence length="380" mass="41966">MNILIVEDDILQATNLKILLSRYTSANIQLLHSGKEVAPLCAKQQIDLMFCDLNLPGLNGIDLLSSLSEAQRPTGVVILSAANKDVVDITYSMCVSAGYCFVRSLVKPIALGTLEDILSDFKAIASPSDSGKQMVSLSVEDINQGFDQCWFRNYYQPQYQVSNNKIIGVEALIRCEHPTHGVLGPNAFLSAMTKHNMLDKLFWVSLETALNDLSRFDNQLLLSINMNQKTLQTPMSEQLLEFCERSQFAVERLTLELTEDEVYNSCVISLANLANLRLRGVGLAIDDFGTGYSSLSQLATLPFTELKIDQKFIGNAVQNYKSRQLIAACVQLATSLGLRSVAEGVEDHATLTYLNEIGVDLFQGYIASKPLPISQLIELL</sequence>
<reference evidence="5" key="1">
    <citation type="submission" date="2019-07" db="EMBL/GenBank/DDBJ databases">
        <title>Complete Genome Sequences of Vibrion rotiferianus strain AM7.</title>
        <authorList>
            <person name="Miyazaki K."/>
            <person name="Wiseschart A."/>
            <person name="Pootanakit K."/>
            <person name="Ishimori K."/>
            <person name="Kitahara K."/>
        </authorList>
    </citation>
    <scope>NUCLEOTIDE SEQUENCE [LARGE SCALE GENOMIC DNA]</scope>
    <source>
        <strain evidence="5">AM7</strain>
    </source>
</reference>
<dbReference type="GO" id="GO:0000160">
    <property type="term" value="P:phosphorelay signal transduction system"/>
    <property type="evidence" value="ECO:0007669"/>
    <property type="project" value="InterPro"/>
</dbReference>
<dbReference type="Gene3D" id="3.20.20.450">
    <property type="entry name" value="EAL domain"/>
    <property type="match status" value="1"/>
</dbReference>
<dbReference type="GO" id="GO:0071111">
    <property type="term" value="F:cyclic-guanylate-specific phosphodiesterase activity"/>
    <property type="evidence" value="ECO:0007669"/>
    <property type="project" value="InterPro"/>
</dbReference>
<protein>
    <recommendedName>
        <fullName evidence="6">Diguanylate phosphodiesterase</fullName>
    </recommendedName>
</protein>
<dbReference type="EMBL" id="AP019799">
    <property type="protein sequence ID" value="BBL92059.1"/>
    <property type="molecule type" value="Genomic_DNA"/>
</dbReference>
<dbReference type="InterPro" id="IPR001633">
    <property type="entry name" value="EAL_dom"/>
</dbReference>
<dbReference type="Gene3D" id="3.40.50.2300">
    <property type="match status" value="1"/>
</dbReference>
<dbReference type="CDD" id="cd00156">
    <property type="entry name" value="REC"/>
    <property type="match status" value="1"/>
</dbReference>
<dbReference type="SUPFAM" id="SSF52172">
    <property type="entry name" value="CheY-like"/>
    <property type="match status" value="1"/>
</dbReference>
<dbReference type="RefSeq" id="WP_138955107.1">
    <property type="nucleotide sequence ID" value="NZ_AP019799.1"/>
</dbReference>
<dbReference type="CDD" id="cd01948">
    <property type="entry name" value="EAL"/>
    <property type="match status" value="1"/>
</dbReference>
<dbReference type="Pfam" id="PF00563">
    <property type="entry name" value="EAL"/>
    <property type="match status" value="1"/>
</dbReference>
<evidence type="ECO:0008006" key="6">
    <source>
        <dbReference type="Google" id="ProtNLM"/>
    </source>
</evidence>
<dbReference type="PANTHER" id="PTHR33121">
    <property type="entry name" value="CYCLIC DI-GMP PHOSPHODIESTERASE PDEF"/>
    <property type="match status" value="1"/>
</dbReference>
<dbReference type="PANTHER" id="PTHR33121:SF70">
    <property type="entry name" value="SIGNALING PROTEIN YKOW"/>
    <property type="match status" value="1"/>
</dbReference>
<organism evidence="4 5">
    <name type="scientific">Vibrio rotiferianus</name>
    <dbReference type="NCBI Taxonomy" id="190895"/>
    <lineage>
        <taxon>Bacteria</taxon>
        <taxon>Pseudomonadati</taxon>
        <taxon>Pseudomonadota</taxon>
        <taxon>Gammaproteobacteria</taxon>
        <taxon>Vibrionales</taxon>
        <taxon>Vibrionaceae</taxon>
        <taxon>Vibrio</taxon>
    </lineage>
</organism>
<evidence type="ECO:0000313" key="5">
    <source>
        <dbReference type="Proteomes" id="UP000315115"/>
    </source>
</evidence>
<name>A0A510IEB8_9VIBR</name>
<dbReference type="Pfam" id="PF00072">
    <property type="entry name" value="Response_reg"/>
    <property type="match status" value="1"/>
</dbReference>
<evidence type="ECO:0000256" key="1">
    <source>
        <dbReference type="PROSITE-ProRule" id="PRU00169"/>
    </source>
</evidence>